<sequence>MGVVSKVFGRFRRRADGTERAPESAPGAQDGAAPDTEQGAPSGESGQTTAAAPETVDIPKQTAAGEAADNETDEGARQQQ</sequence>
<feature type="region of interest" description="Disordered" evidence="1">
    <location>
        <begin position="1"/>
        <end position="80"/>
    </location>
</feature>
<name>A0A1I6Q047_9ACTN</name>
<accession>A0A1I6Q047</accession>
<organism evidence="2 3">
    <name type="scientific">Streptomyces harbinensis</name>
    <dbReference type="NCBI Taxonomy" id="1176198"/>
    <lineage>
        <taxon>Bacteria</taxon>
        <taxon>Bacillati</taxon>
        <taxon>Actinomycetota</taxon>
        <taxon>Actinomycetes</taxon>
        <taxon>Kitasatosporales</taxon>
        <taxon>Streptomycetaceae</taxon>
        <taxon>Streptomyces</taxon>
    </lineage>
</organism>
<reference evidence="3" key="1">
    <citation type="submission" date="2016-10" db="EMBL/GenBank/DDBJ databases">
        <authorList>
            <person name="Varghese N."/>
            <person name="Submissions S."/>
        </authorList>
    </citation>
    <scope>NUCLEOTIDE SEQUENCE [LARGE SCALE GENOMIC DNA]</scope>
    <source>
        <strain evidence="3">CGMCC 4.7047</strain>
    </source>
</reference>
<keyword evidence="3" id="KW-1185">Reference proteome</keyword>
<dbReference type="RefSeq" id="WP_019435099.1">
    <property type="nucleotide sequence ID" value="NZ_CP054938.1"/>
</dbReference>
<gene>
    <name evidence="2" type="ORF">SAMN05444716_101833</name>
</gene>
<dbReference type="EMBL" id="FPAB01000001">
    <property type="protein sequence ID" value="SFS45715.1"/>
    <property type="molecule type" value="Genomic_DNA"/>
</dbReference>
<dbReference type="AlphaFoldDB" id="A0A1I6Q047"/>
<evidence type="ECO:0000313" key="2">
    <source>
        <dbReference type="EMBL" id="SFS45715.1"/>
    </source>
</evidence>
<protein>
    <recommendedName>
        <fullName evidence="4">Gliding motility protein</fullName>
    </recommendedName>
</protein>
<dbReference type="Proteomes" id="UP000198873">
    <property type="component" value="Unassembled WGS sequence"/>
</dbReference>
<evidence type="ECO:0000313" key="3">
    <source>
        <dbReference type="Proteomes" id="UP000198873"/>
    </source>
</evidence>
<evidence type="ECO:0008006" key="4">
    <source>
        <dbReference type="Google" id="ProtNLM"/>
    </source>
</evidence>
<dbReference type="STRING" id="1176198.SAMN05444716_101833"/>
<evidence type="ECO:0000256" key="1">
    <source>
        <dbReference type="SAM" id="MobiDB-lite"/>
    </source>
</evidence>
<proteinExistence type="predicted"/>